<dbReference type="AlphaFoldDB" id="A0A1U8AUV0"/>
<feature type="region of interest" description="Disordered" evidence="1">
    <location>
        <begin position="529"/>
        <end position="548"/>
    </location>
</feature>
<feature type="compositionally biased region" description="Basic and acidic residues" evidence="1">
    <location>
        <begin position="724"/>
        <end position="733"/>
    </location>
</feature>
<dbReference type="Proteomes" id="UP000189703">
    <property type="component" value="Unplaced"/>
</dbReference>
<name>A0A1U8AUV0_NELNU</name>
<dbReference type="GeneID" id="104606669"/>
<evidence type="ECO:0000313" key="4">
    <source>
        <dbReference type="RefSeq" id="XP_010270286.1"/>
    </source>
</evidence>
<dbReference type="PANTHER" id="PTHR21669:SF28">
    <property type="entry name" value="YEMANUCLEIN"/>
    <property type="match status" value="1"/>
</dbReference>
<feature type="compositionally biased region" description="Polar residues" evidence="1">
    <location>
        <begin position="787"/>
        <end position="808"/>
    </location>
</feature>
<dbReference type="KEGG" id="nnu:104606669"/>
<evidence type="ECO:0000259" key="2">
    <source>
        <dbReference type="Pfam" id="PF08729"/>
    </source>
</evidence>
<dbReference type="PANTHER" id="PTHR21669">
    <property type="entry name" value="CAPZ-INTERACTING PROTEIN AND RELATED PROTEINS"/>
    <property type="match status" value="1"/>
</dbReference>
<sequence>MEEENVGGANSARVSSSFAPETGGASSSTYASKNGRWFTVELRPGETTIVSWKKLIKEANKASQSTPASEAPSGAHPALESRLAPGQPAEGESKDAPPGNRFSAVIEKIERLYVGKESSDEEELDGVPDDDQYDTEDSFIDDTELDEYFQVDKSSTKHNGFFVNRGKLERINEPVASPDHQPKKRRRKDLAKSRIEKDGENVPNKHTKDGDHIPSKNAKLGNVRMKAAARTAPLGGTKSSSPSQSLAAISEYYEDEKVQNQLNAPVGLSKKKSTDSSTKPDNPSSAKILNKDASVFPEAKDIERQRTGTVQHRELGSKLKVSSESSDALLHLYRDKNTSSQIEPQSNRQLNDMNELELSTKVRQKEKNCSSQLPDLNSSVIKYPVQTAKTSSMHVKEGSTVRPKGTMLERAIRELEKMVAESRPPIMEVQDADASSQAVKRRLPREVKQKLAKVARLAQSSQGKISEELINRLMSILGHLVQLKTLKRNLKEMVELGLTAKQAKDDRFQQIKKEIVEMIKVQALSLKSKASEPRDGASDDFQEPLGSEEKGVKGKYCMDDAMEDKLCDLYDLFVEGMDEDKGPQIRKLYVELAELWPNGSMDNHGIKSAVCRAKERKRAMYSKHKIPFPLHVLQTMYVQPIKEDQEKIRRKKLSSTPRTEEIVHGETSTIAQPRFLQERLVYDPSSHVLTSPNRMTSNMTAASQHISAPGRVLNSSTNGLNLDRPPKQEKVKDSSGTFLDEVRGTDGKLVKKKLKRKPESIFGEVHYHADKLSIQKVKEKHKFPKQAGNQLQKPSVQSTGLPSSEQPS</sequence>
<keyword evidence="3" id="KW-1185">Reference proteome</keyword>
<feature type="region of interest" description="Disordered" evidence="1">
    <location>
        <begin position="59"/>
        <end position="245"/>
    </location>
</feature>
<feature type="region of interest" description="Disordered" evidence="1">
    <location>
        <begin position="779"/>
        <end position="808"/>
    </location>
</feature>
<feature type="region of interest" description="Disordered" evidence="1">
    <location>
        <begin position="1"/>
        <end position="38"/>
    </location>
</feature>
<dbReference type="FunCoup" id="A0A1U8AUV0">
    <property type="interactions" value="1529"/>
</dbReference>
<feature type="compositionally biased region" description="Polar residues" evidence="1">
    <location>
        <begin position="12"/>
        <end position="32"/>
    </location>
</feature>
<dbReference type="GO" id="GO:0005634">
    <property type="term" value="C:nucleus"/>
    <property type="evidence" value="ECO:0000318"/>
    <property type="project" value="GO_Central"/>
</dbReference>
<gene>
    <name evidence="4" type="primary">LOC104606669</name>
</gene>
<evidence type="ECO:0000256" key="1">
    <source>
        <dbReference type="SAM" id="MobiDB-lite"/>
    </source>
</evidence>
<proteinExistence type="predicted"/>
<reference evidence="4" key="1">
    <citation type="submission" date="2025-08" db="UniProtKB">
        <authorList>
            <consortium name="RefSeq"/>
        </authorList>
    </citation>
    <scope>IDENTIFICATION</scope>
</reference>
<feature type="compositionally biased region" description="Basic and acidic residues" evidence="1">
    <location>
        <begin position="190"/>
        <end position="200"/>
    </location>
</feature>
<dbReference type="eggNOG" id="ENOG502QRNW">
    <property type="taxonomic scope" value="Eukaryota"/>
</dbReference>
<organism evidence="3 4">
    <name type="scientific">Nelumbo nucifera</name>
    <name type="common">Sacred lotus</name>
    <dbReference type="NCBI Taxonomy" id="4432"/>
    <lineage>
        <taxon>Eukaryota</taxon>
        <taxon>Viridiplantae</taxon>
        <taxon>Streptophyta</taxon>
        <taxon>Embryophyta</taxon>
        <taxon>Tracheophyta</taxon>
        <taxon>Spermatophyta</taxon>
        <taxon>Magnoliopsida</taxon>
        <taxon>Proteales</taxon>
        <taxon>Nelumbonaceae</taxon>
        <taxon>Nelumbo</taxon>
    </lineage>
</organism>
<feature type="compositionally biased region" description="Basic and acidic residues" evidence="1">
    <location>
        <begin position="107"/>
        <end position="118"/>
    </location>
</feature>
<dbReference type="OrthoDB" id="68076at2759"/>
<dbReference type="STRING" id="4432.A0A1U8AUV0"/>
<dbReference type="InterPro" id="IPR014840">
    <property type="entry name" value="HRD"/>
</dbReference>
<protein>
    <submittedName>
        <fullName evidence="4">Ubinuclein-1-like isoform X1</fullName>
    </submittedName>
</protein>
<evidence type="ECO:0000313" key="3">
    <source>
        <dbReference type="Proteomes" id="UP000189703"/>
    </source>
</evidence>
<accession>A0A1U8AUV0</accession>
<feature type="domain" description="Hpc2-related" evidence="2">
    <location>
        <begin position="121"/>
        <end position="169"/>
    </location>
</feature>
<dbReference type="InParanoid" id="A0A1U8AUV0"/>
<dbReference type="OMA" id="GEYYHED"/>
<feature type="region of interest" description="Disordered" evidence="1">
    <location>
        <begin position="710"/>
        <end position="734"/>
    </location>
</feature>
<dbReference type="RefSeq" id="XP_010270286.1">
    <property type="nucleotide sequence ID" value="XM_010271984.2"/>
</dbReference>
<dbReference type="Pfam" id="PF08729">
    <property type="entry name" value="HUN"/>
    <property type="match status" value="1"/>
</dbReference>
<feature type="compositionally biased region" description="Acidic residues" evidence="1">
    <location>
        <begin position="119"/>
        <end position="149"/>
    </location>
</feature>
<feature type="region of interest" description="Disordered" evidence="1">
    <location>
        <begin position="258"/>
        <end position="291"/>
    </location>
</feature>
<dbReference type="GO" id="GO:0006325">
    <property type="term" value="P:chromatin organization"/>
    <property type="evidence" value="ECO:0000318"/>
    <property type="project" value="GO_Central"/>
</dbReference>